<proteinExistence type="predicted"/>
<sequence>MSPAVHLGLPAPRASLGGGGRASARLREVPAAPWSTLASDAPELAAAVAGRFAASERHVLATMTVSGAPRVSGSAVQIRHGELLVPVVLRSPKGADLAGDPRCVIHSNPGDGSMVGDVKITGRVTGLVGADGELRPHGRDAVDVLVLLESLQLSVRDQETGEITVTRWVAPEVPPLDGPAAQAAAPADAAEDLR</sequence>
<evidence type="ECO:0008006" key="4">
    <source>
        <dbReference type="Google" id="ProtNLM"/>
    </source>
</evidence>
<dbReference type="EMBL" id="JACBYE010000013">
    <property type="protein sequence ID" value="NYS93340.1"/>
    <property type="molecule type" value="Genomic_DNA"/>
</dbReference>
<comment type="caution">
    <text evidence="2">The sequence shown here is derived from an EMBL/GenBank/DDBJ whole genome shotgun (WGS) entry which is preliminary data.</text>
</comment>
<dbReference type="RefSeq" id="WP_179913016.1">
    <property type="nucleotide sequence ID" value="NZ_JACBYE010000013.1"/>
</dbReference>
<dbReference type="SUPFAM" id="SSF50475">
    <property type="entry name" value="FMN-binding split barrel"/>
    <property type="match status" value="1"/>
</dbReference>
<protein>
    <recommendedName>
        <fullName evidence="4">Pyridoxamine 5'-phosphate oxidase putative domain-containing protein</fullName>
    </recommendedName>
</protein>
<organism evidence="2 3">
    <name type="scientific">Sanguibacter inulinus</name>
    <dbReference type="NCBI Taxonomy" id="60922"/>
    <lineage>
        <taxon>Bacteria</taxon>
        <taxon>Bacillati</taxon>
        <taxon>Actinomycetota</taxon>
        <taxon>Actinomycetes</taxon>
        <taxon>Micrococcales</taxon>
        <taxon>Sanguibacteraceae</taxon>
        <taxon>Sanguibacter</taxon>
    </lineage>
</organism>
<keyword evidence="3" id="KW-1185">Reference proteome</keyword>
<dbReference type="Proteomes" id="UP000561011">
    <property type="component" value="Unassembled WGS sequence"/>
</dbReference>
<dbReference type="AlphaFoldDB" id="A0A853ES84"/>
<feature type="region of interest" description="Disordered" evidence="1">
    <location>
        <begin position="1"/>
        <end position="21"/>
    </location>
</feature>
<reference evidence="2 3" key="1">
    <citation type="submission" date="2020-07" db="EMBL/GenBank/DDBJ databases">
        <title>MOT database genomes.</title>
        <authorList>
            <person name="Joseph S."/>
            <person name="Aduse-Opoku J."/>
            <person name="Hashim A."/>
            <person name="Wade W."/>
            <person name="Curtis M."/>
        </authorList>
    </citation>
    <scope>NUCLEOTIDE SEQUENCE [LARGE SCALE GENOMIC DNA]</scope>
    <source>
        <strain evidence="2 3">DSM 100099</strain>
    </source>
</reference>
<gene>
    <name evidence="2" type="ORF">HZZ10_07340</name>
</gene>
<evidence type="ECO:0000313" key="2">
    <source>
        <dbReference type="EMBL" id="NYS93340.1"/>
    </source>
</evidence>
<name>A0A853ES84_9MICO</name>
<accession>A0A853ES84</accession>
<feature type="compositionally biased region" description="Low complexity" evidence="1">
    <location>
        <begin position="178"/>
        <end position="188"/>
    </location>
</feature>
<evidence type="ECO:0000256" key="1">
    <source>
        <dbReference type="SAM" id="MobiDB-lite"/>
    </source>
</evidence>
<evidence type="ECO:0000313" key="3">
    <source>
        <dbReference type="Proteomes" id="UP000561011"/>
    </source>
</evidence>
<feature type="region of interest" description="Disordered" evidence="1">
    <location>
        <begin position="174"/>
        <end position="194"/>
    </location>
</feature>